<proteinExistence type="predicted"/>
<dbReference type="PANTHER" id="PTHR34400:SF4">
    <property type="entry name" value="MEMBRANE PROTEIN"/>
    <property type="match status" value="1"/>
</dbReference>
<keyword evidence="3" id="KW-1185">Reference proteome</keyword>
<dbReference type="PANTHER" id="PTHR34400">
    <property type="match status" value="1"/>
</dbReference>
<dbReference type="InterPro" id="IPR026820">
    <property type="entry name" value="VioB/RebD_dom"/>
</dbReference>
<dbReference type="InterPro" id="IPR012347">
    <property type="entry name" value="Ferritin-like"/>
</dbReference>
<feature type="domain" description="Iminophenyl-pyruvate dimer synthase" evidence="1">
    <location>
        <begin position="27"/>
        <end position="250"/>
    </location>
</feature>
<evidence type="ECO:0000259" key="1">
    <source>
        <dbReference type="Pfam" id="PF12902"/>
    </source>
</evidence>
<protein>
    <submittedName>
        <fullName evidence="2">Ferritin-like protein</fullName>
    </submittedName>
</protein>
<evidence type="ECO:0000313" key="3">
    <source>
        <dbReference type="Proteomes" id="UP000830115"/>
    </source>
</evidence>
<dbReference type="EMBL" id="CP086322">
    <property type="protein sequence ID" value="UQA91985.1"/>
    <property type="molecule type" value="Genomic_DNA"/>
</dbReference>
<accession>A0ABY4M2I7</accession>
<dbReference type="Gene3D" id="1.20.1260.10">
    <property type="match status" value="1"/>
</dbReference>
<dbReference type="RefSeq" id="WP_248862800.1">
    <property type="nucleotide sequence ID" value="NZ_CP086322.1"/>
</dbReference>
<organism evidence="2 3">
    <name type="scientific">Streptomyces halobius</name>
    <dbReference type="NCBI Taxonomy" id="2879846"/>
    <lineage>
        <taxon>Bacteria</taxon>
        <taxon>Bacillati</taxon>
        <taxon>Actinomycetota</taxon>
        <taxon>Actinomycetes</taxon>
        <taxon>Kitasatosporales</taxon>
        <taxon>Streptomycetaceae</taxon>
        <taxon>Streptomyces</taxon>
    </lineage>
</organism>
<reference evidence="2" key="1">
    <citation type="submission" date="2021-10" db="EMBL/GenBank/DDBJ databases">
        <title>Streptomyces nigrumlapis sp.nov.,an antimicrobial producing actinobacterium isolated from Black Gobi rocks.</title>
        <authorList>
            <person name="Wen Y."/>
            <person name="Zhang W."/>
            <person name="Liu X.G."/>
        </authorList>
    </citation>
    <scope>NUCLEOTIDE SEQUENCE</scope>
    <source>
        <strain evidence="2">ST13-2-2</strain>
    </source>
</reference>
<sequence length="426" mass="46466">MPHLTTPLAVRAIDGITTRDELADHLGDAARIELSTIPPYPYAAYSLKTPGYSQRAQGASAQRTLIGIAIEEMLHMALVRNVMVATGCETVKTKDGNQRKASRFYDKDSIPTYPGDMSHRTPPLPLHLQRISTAAVEGFMEVELPETAQQQLLTSADDYSYQTLGELYDAIGKGIVHLTGTKDITWGLTESRWQQQYLRAFWNQWGGPPKPIPVVDQGSALDALYIIVSQGEGAPDEQEESHYEKFTRIRDHVDGIGVVCDDSGRQKYTIDSGDEAVWPVVTDPNASDFTGSLKQLALLSDAAYCYVLALLDKLYLTPADDPDSGPGQGEPHPTSKRYALERGFIAAMQGVLSPVANILVSTPLTDGPNAGRHAGPTFGHYDFQGVPPRQALLDLCTDKDLATDFPQLGGSDGVLNQIRLLPDFTI</sequence>
<name>A0ABY4M2I7_9ACTN</name>
<dbReference type="Proteomes" id="UP000830115">
    <property type="component" value="Chromosome"/>
</dbReference>
<gene>
    <name evidence="2" type="ORF">K9S39_09095</name>
</gene>
<evidence type="ECO:0000313" key="2">
    <source>
        <dbReference type="EMBL" id="UQA91985.1"/>
    </source>
</evidence>
<dbReference type="Pfam" id="PF12902">
    <property type="entry name" value="Ferritin-like"/>
    <property type="match status" value="1"/>
</dbReference>